<dbReference type="Proteomes" id="UP000199701">
    <property type="component" value="Unassembled WGS sequence"/>
</dbReference>
<feature type="transmembrane region" description="Helical" evidence="1">
    <location>
        <begin position="171"/>
        <end position="195"/>
    </location>
</feature>
<feature type="transmembrane region" description="Helical" evidence="1">
    <location>
        <begin position="7"/>
        <end position="29"/>
    </location>
</feature>
<feature type="transmembrane region" description="Helical" evidence="1">
    <location>
        <begin position="41"/>
        <end position="63"/>
    </location>
</feature>
<feature type="domain" description="VanZ-like" evidence="2">
    <location>
        <begin position="87"/>
        <end position="216"/>
    </location>
</feature>
<gene>
    <name evidence="3" type="ORF">SAMN05421659_102369</name>
</gene>
<accession>A0A1I0N449</accession>
<feature type="transmembrane region" description="Helical" evidence="1">
    <location>
        <begin position="201"/>
        <end position="219"/>
    </location>
</feature>
<dbReference type="InterPro" id="IPR006976">
    <property type="entry name" value="VanZ-like"/>
</dbReference>
<dbReference type="RefSeq" id="WP_092450871.1">
    <property type="nucleotide sequence ID" value="NZ_FOJI01000002.1"/>
</dbReference>
<dbReference type="Pfam" id="PF04892">
    <property type="entry name" value="VanZ"/>
    <property type="match status" value="1"/>
</dbReference>
<name>A0A1I0N449_9FIRM</name>
<evidence type="ECO:0000259" key="2">
    <source>
        <dbReference type="Pfam" id="PF04892"/>
    </source>
</evidence>
<dbReference type="PANTHER" id="PTHR36834:SF1">
    <property type="entry name" value="INTEGRAL MEMBRANE PROTEIN"/>
    <property type="match status" value="1"/>
</dbReference>
<protein>
    <submittedName>
        <fullName evidence="3">VanZ like family protein</fullName>
    </submittedName>
</protein>
<reference evidence="3 4" key="1">
    <citation type="submission" date="2016-10" db="EMBL/GenBank/DDBJ databases">
        <authorList>
            <person name="de Groot N.N."/>
        </authorList>
    </citation>
    <scope>NUCLEOTIDE SEQUENCE [LARGE SCALE GENOMIC DNA]</scope>
    <source>
        <strain evidence="3 4">DSM 9179</strain>
    </source>
</reference>
<keyword evidence="4" id="KW-1185">Reference proteome</keyword>
<dbReference type="PANTHER" id="PTHR36834">
    <property type="entry name" value="MEMBRANE PROTEIN-RELATED"/>
    <property type="match status" value="1"/>
</dbReference>
<feature type="transmembrane region" description="Helical" evidence="1">
    <location>
        <begin position="146"/>
        <end position="164"/>
    </location>
</feature>
<sequence length="230" mass="26053">MKILKKVVLLIVGGVLVLVGMILAVFVGINSFQRQPMFDIGRFISLGGVIACPMILGTIIIILSVKKENKRKIILVAESVMLFMYVNIIFILVFGGFRIFQSGHNNQSLLEYIKFNSNFIPFKTIYNYFSIYFAGHINMSIVIENLLGNFMMFMPMGFLLPAIFKKQNKWFLFLATLASILLGIEVAQLIFRLGSCDIDDFILNMAGACLIFAIIRKGIIKKFLNRMLLI</sequence>
<keyword evidence="1" id="KW-0472">Membrane</keyword>
<organism evidence="3 4">
    <name type="scientific">[Clostridium] fimetarium</name>
    <dbReference type="NCBI Taxonomy" id="99656"/>
    <lineage>
        <taxon>Bacteria</taxon>
        <taxon>Bacillati</taxon>
        <taxon>Bacillota</taxon>
        <taxon>Clostridia</taxon>
        <taxon>Lachnospirales</taxon>
        <taxon>Lachnospiraceae</taxon>
    </lineage>
</organism>
<keyword evidence="1" id="KW-0812">Transmembrane</keyword>
<evidence type="ECO:0000313" key="3">
    <source>
        <dbReference type="EMBL" id="SEV95877.1"/>
    </source>
</evidence>
<evidence type="ECO:0000256" key="1">
    <source>
        <dbReference type="SAM" id="Phobius"/>
    </source>
</evidence>
<feature type="transmembrane region" description="Helical" evidence="1">
    <location>
        <begin position="75"/>
        <end position="100"/>
    </location>
</feature>
<dbReference type="AlphaFoldDB" id="A0A1I0N449"/>
<proteinExistence type="predicted"/>
<keyword evidence="1" id="KW-1133">Transmembrane helix</keyword>
<dbReference type="EMBL" id="FOJI01000002">
    <property type="protein sequence ID" value="SEV95877.1"/>
    <property type="molecule type" value="Genomic_DNA"/>
</dbReference>
<dbReference type="OrthoDB" id="9805025at2"/>
<dbReference type="InterPro" id="IPR053150">
    <property type="entry name" value="Teicoplanin_resist-assoc"/>
</dbReference>
<evidence type="ECO:0000313" key="4">
    <source>
        <dbReference type="Proteomes" id="UP000199701"/>
    </source>
</evidence>